<dbReference type="Proteomes" id="UP000276133">
    <property type="component" value="Unassembled WGS sequence"/>
</dbReference>
<keyword evidence="3" id="KW-1185">Reference proteome</keyword>
<evidence type="ECO:0000313" key="2">
    <source>
        <dbReference type="EMBL" id="RNA43495.1"/>
    </source>
</evidence>
<evidence type="ECO:0000256" key="1">
    <source>
        <dbReference type="SAM" id="SignalP"/>
    </source>
</evidence>
<dbReference type="EMBL" id="REGN01000219">
    <property type="protein sequence ID" value="RNA43495.1"/>
    <property type="molecule type" value="Genomic_DNA"/>
</dbReference>
<accession>A0A3M7T686</accession>
<dbReference type="AlphaFoldDB" id="A0A3M7T686"/>
<dbReference type="OrthoDB" id="10515597at2759"/>
<proteinExistence type="predicted"/>
<feature type="signal peptide" evidence="1">
    <location>
        <begin position="1"/>
        <end position="15"/>
    </location>
</feature>
<evidence type="ECO:0000313" key="3">
    <source>
        <dbReference type="Proteomes" id="UP000276133"/>
    </source>
</evidence>
<name>A0A3M7T686_BRAPC</name>
<sequence>MCSIRILLFFILVEAFKCKEAMLNESVKDFLMESRSRLNNWNKLLPKLKEIMPSKFNRSWTNFDSPFWLRMANQALYLQYLQEKKEKKSMLKFELAKKIPFIKKITNQCLTDPWSNMDSCKFEMLSKNIQLLCLIENLDSYQIENFFKLVNSTNSEVYSKFCWIVYAIHYLEQCQINMLIDEDHCGLNNVELIIKLIIKKFSLVQHSGIHEPFDSFYSKAFKDRAMQTLTQILILLNNLKIGASINRLAIESEKLYEYKFNLERLLNHLLNEYAHDKLNSEKLDELKTRSRQTLKGGDLIQLFKIAKGIEHVEFAEPTSISAPRGNRRARLRRELMKNCNQRHYFFCNRINESIITAKRTNDFKSKLDKTAT</sequence>
<protein>
    <submittedName>
        <fullName evidence="2">Uncharacterized protein</fullName>
    </submittedName>
</protein>
<organism evidence="2 3">
    <name type="scientific">Brachionus plicatilis</name>
    <name type="common">Marine rotifer</name>
    <name type="synonym">Brachionus muelleri</name>
    <dbReference type="NCBI Taxonomy" id="10195"/>
    <lineage>
        <taxon>Eukaryota</taxon>
        <taxon>Metazoa</taxon>
        <taxon>Spiralia</taxon>
        <taxon>Gnathifera</taxon>
        <taxon>Rotifera</taxon>
        <taxon>Eurotatoria</taxon>
        <taxon>Monogononta</taxon>
        <taxon>Pseudotrocha</taxon>
        <taxon>Ploima</taxon>
        <taxon>Brachionidae</taxon>
        <taxon>Brachionus</taxon>
    </lineage>
</organism>
<feature type="chain" id="PRO_5018191425" evidence="1">
    <location>
        <begin position="16"/>
        <end position="372"/>
    </location>
</feature>
<comment type="caution">
    <text evidence="2">The sequence shown here is derived from an EMBL/GenBank/DDBJ whole genome shotgun (WGS) entry which is preliminary data.</text>
</comment>
<keyword evidence="1" id="KW-0732">Signal</keyword>
<gene>
    <name evidence="2" type="ORF">BpHYR1_014046</name>
</gene>
<reference evidence="2 3" key="1">
    <citation type="journal article" date="2018" name="Sci. Rep.">
        <title>Genomic signatures of local adaptation to the degree of environmental predictability in rotifers.</title>
        <authorList>
            <person name="Franch-Gras L."/>
            <person name="Hahn C."/>
            <person name="Garcia-Roger E.M."/>
            <person name="Carmona M.J."/>
            <person name="Serra M."/>
            <person name="Gomez A."/>
        </authorList>
    </citation>
    <scope>NUCLEOTIDE SEQUENCE [LARGE SCALE GENOMIC DNA]</scope>
    <source>
        <strain evidence="2">HYR1</strain>
    </source>
</reference>